<feature type="region of interest" description="Disordered" evidence="1">
    <location>
        <begin position="84"/>
        <end position="106"/>
    </location>
</feature>
<protein>
    <submittedName>
        <fullName evidence="2">Uncharacterized protein</fullName>
    </submittedName>
</protein>
<evidence type="ECO:0000256" key="1">
    <source>
        <dbReference type="SAM" id="MobiDB-lite"/>
    </source>
</evidence>
<keyword evidence="3" id="KW-1185">Reference proteome</keyword>
<gene>
    <name evidence="2" type="ORF">CAP_8708</name>
</gene>
<dbReference type="AlphaFoldDB" id="A0A017TFK0"/>
<proteinExistence type="predicted"/>
<accession>A0A017TFK0</accession>
<evidence type="ECO:0000313" key="3">
    <source>
        <dbReference type="Proteomes" id="UP000019678"/>
    </source>
</evidence>
<comment type="caution">
    <text evidence="2">The sequence shown here is derived from an EMBL/GenBank/DDBJ whole genome shotgun (WGS) entry which is preliminary data.</text>
</comment>
<feature type="compositionally biased region" description="Polar residues" evidence="1">
    <location>
        <begin position="84"/>
        <end position="95"/>
    </location>
</feature>
<organism evidence="2 3">
    <name type="scientific">Chondromyces apiculatus DSM 436</name>
    <dbReference type="NCBI Taxonomy" id="1192034"/>
    <lineage>
        <taxon>Bacteria</taxon>
        <taxon>Pseudomonadati</taxon>
        <taxon>Myxococcota</taxon>
        <taxon>Polyangia</taxon>
        <taxon>Polyangiales</taxon>
        <taxon>Polyangiaceae</taxon>
        <taxon>Chondromyces</taxon>
    </lineage>
</organism>
<dbReference type="EMBL" id="ASRX01000009">
    <property type="protein sequence ID" value="EYF07585.1"/>
    <property type="molecule type" value="Genomic_DNA"/>
</dbReference>
<dbReference type="Proteomes" id="UP000019678">
    <property type="component" value="Unassembled WGS sequence"/>
</dbReference>
<sequence>MATGAALTMLGCGSARVPRKQPPSAACTTLGGKTFQAVHPQECGLALDGKVALCPWRVMFSNDAQGTLTFEWYRSDFTERGPVSCNSGALTTTPRGSAPPYRGTHDPQEGTLFWEGAYYRLQR</sequence>
<reference evidence="2 3" key="1">
    <citation type="submission" date="2013-05" db="EMBL/GenBank/DDBJ databases">
        <title>Genome assembly of Chondromyces apiculatus DSM 436.</title>
        <authorList>
            <person name="Sharma G."/>
            <person name="Khatri I."/>
            <person name="Kaur C."/>
            <person name="Mayilraj S."/>
            <person name="Subramanian S."/>
        </authorList>
    </citation>
    <scope>NUCLEOTIDE SEQUENCE [LARGE SCALE GENOMIC DNA]</scope>
    <source>
        <strain evidence="2 3">DSM 436</strain>
    </source>
</reference>
<evidence type="ECO:0000313" key="2">
    <source>
        <dbReference type="EMBL" id="EYF07585.1"/>
    </source>
</evidence>
<name>A0A017TFK0_9BACT</name>